<protein>
    <recommendedName>
        <fullName evidence="3">DUF1080 domain-containing protein</fullName>
    </recommendedName>
</protein>
<dbReference type="RefSeq" id="WP_377978800.1">
    <property type="nucleotide sequence ID" value="NZ_JBBKXY010000002.1"/>
</dbReference>
<accession>A0ABW6D5R2</accession>
<gene>
    <name evidence="1" type="ORF">SKC35_07630</name>
</gene>
<keyword evidence="2" id="KW-1185">Reference proteome</keyword>
<dbReference type="EMBL" id="JBBKXY010000002">
    <property type="protein sequence ID" value="MFD3293553.1"/>
    <property type="molecule type" value="Genomic_DNA"/>
</dbReference>
<evidence type="ECO:0008006" key="3">
    <source>
        <dbReference type="Google" id="ProtNLM"/>
    </source>
</evidence>
<evidence type="ECO:0000313" key="1">
    <source>
        <dbReference type="EMBL" id="MFD3293553.1"/>
    </source>
</evidence>
<comment type="caution">
    <text evidence="1">The sequence shown here is derived from an EMBL/GenBank/DDBJ whole genome shotgun (WGS) entry which is preliminary data.</text>
</comment>
<dbReference type="Proteomes" id="UP001598112">
    <property type="component" value="Unassembled WGS sequence"/>
</dbReference>
<evidence type="ECO:0000313" key="2">
    <source>
        <dbReference type="Proteomes" id="UP001598112"/>
    </source>
</evidence>
<reference evidence="1 2" key="1">
    <citation type="submission" date="2024-03" db="EMBL/GenBank/DDBJ databases">
        <title>Aquirufa genome sequencing.</title>
        <authorList>
            <person name="Pitt A."/>
            <person name="Hahn M.W."/>
        </authorList>
    </citation>
    <scope>NUCLEOTIDE SEQUENCE [LARGE SCALE GENOMIC DNA]</scope>
    <source>
        <strain evidence="1 2">KTFRIE-69F</strain>
    </source>
</reference>
<organism evidence="1 2">
    <name type="scientific">Aquirufa originis</name>
    <dbReference type="NCBI Taxonomy" id="3096514"/>
    <lineage>
        <taxon>Bacteria</taxon>
        <taxon>Pseudomonadati</taxon>
        <taxon>Bacteroidota</taxon>
        <taxon>Cytophagia</taxon>
        <taxon>Cytophagales</taxon>
        <taxon>Flectobacillaceae</taxon>
        <taxon>Aquirufa</taxon>
    </lineage>
</organism>
<name>A0ABW6D5R2_9BACT</name>
<proteinExistence type="predicted"/>
<sequence length="112" mass="12321">MKKILFLCLTMLAFTARSQEDYTGFYAKREASLKSETGWLNLAGLFWLKEGENTIGGAESNDFVFPHAEASLGKVILQNNQVVYNNQGVPGSCPGGPTAERQHFQGFMLSKA</sequence>